<feature type="compositionally biased region" description="Low complexity" evidence="1">
    <location>
        <begin position="283"/>
        <end position="307"/>
    </location>
</feature>
<dbReference type="OrthoDB" id="430141at2759"/>
<protein>
    <submittedName>
        <fullName evidence="2">Uncharacterized protein</fullName>
    </submittedName>
</protein>
<evidence type="ECO:0000256" key="1">
    <source>
        <dbReference type="SAM" id="MobiDB-lite"/>
    </source>
</evidence>
<proteinExistence type="predicted"/>
<comment type="caution">
    <text evidence="2">The sequence shown here is derived from an EMBL/GenBank/DDBJ whole genome shotgun (WGS) entry which is preliminary data.</text>
</comment>
<evidence type="ECO:0000313" key="2">
    <source>
        <dbReference type="EMBL" id="OLP74965.1"/>
    </source>
</evidence>
<dbReference type="AlphaFoldDB" id="A0A1Q9BWC8"/>
<name>A0A1Q9BWC8_SYMMI</name>
<reference evidence="2 3" key="1">
    <citation type="submission" date="2016-02" db="EMBL/GenBank/DDBJ databases">
        <title>Genome analysis of coral dinoflagellate symbionts highlights evolutionary adaptations to a symbiotic lifestyle.</title>
        <authorList>
            <person name="Aranda M."/>
            <person name="Li Y."/>
            <person name="Liew Y.J."/>
            <person name="Baumgarten S."/>
            <person name="Simakov O."/>
            <person name="Wilson M."/>
            <person name="Piel J."/>
            <person name="Ashoor H."/>
            <person name="Bougouffa S."/>
            <person name="Bajic V.B."/>
            <person name="Ryu T."/>
            <person name="Ravasi T."/>
            <person name="Bayer T."/>
            <person name="Micklem G."/>
            <person name="Kim H."/>
            <person name="Bhak J."/>
            <person name="Lajeunesse T.C."/>
            <person name="Voolstra C.R."/>
        </authorList>
    </citation>
    <scope>NUCLEOTIDE SEQUENCE [LARGE SCALE GENOMIC DNA]</scope>
    <source>
        <strain evidence="2 3">CCMP2467</strain>
    </source>
</reference>
<dbReference type="EMBL" id="LSRX01002966">
    <property type="protein sequence ID" value="OLP74965.1"/>
    <property type="molecule type" value="Genomic_DNA"/>
</dbReference>
<feature type="region of interest" description="Disordered" evidence="1">
    <location>
        <begin position="234"/>
        <end position="315"/>
    </location>
</feature>
<dbReference type="Proteomes" id="UP000186817">
    <property type="component" value="Unassembled WGS sequence"/>
</dbReference>
<evidence type="ECO:0000313" key="3">
    <source>
        <dbReference type="Proteomes" id="UP000186817"/>
    </source>
</evidence>
<sequence length="637" mass="70132">MHCPTLLVMLHYLRRYQEPDCIPEAFCVSDAEDTVSIVDQDNPRLGLGLRSEAVMLLILRRDLGFLCSRSLHPHLVRVVACQLSEETLFAGAVLLCVAYRTKTKKYLPFGCLVSGLCKMETADYPDYIFLSLTTDAVRVRTDFYIIEVRLFFGEHLVEHIFIAHLPQLPRCSIFPAAMDSIRDPAELRQALQFIYNTEAQQLATVMRAGPGEGRSKLLLAITLSTDSALRFHYDSQAESSTDKGAGKGKDPVRRTDNSTSTDPIHSVQGDATVADPPKPVEVPPSTSSTTPSTSLPAESPAGSTSTPGTGGRPKLDLVDVIMSTTLSDIFKEEKVPSDLAAELSKILTIHSFACIASSADQIEESVKEAVPGALHSLMTPVCIACLKAAYHRCLTHLVSVGSSPSTSTPVPASSLASSSTWNETFPAKLGHDKVSTLKTKFEADYPSEILDHSTMPSSRLLASVNKQCQEKHYSYVAWKHRISEEKLDEMHSNRPRKIARFDDFIFDEVPFREIPESGISQMFLLHLLDLLAFAFCLLEAAHLSSFRSYSKLFLKLAFQKQAGDSGLRPPNVHEMQLADKEAWRCICDLANSGWSLDDALHEVVQVFPSSEISASAGGISSARHFYIPSNKVLPVAW</sequence>
<accession>A0A1Q9BWC8</accession>
<organism evidence="2 3">
    <name type="scientific">Symbiodinium microadriaticum</name>
    <name type="common">Dinoflagellate</name>
    <name type="synonym">Zooxanthella microadriatica</name>
    <dbReference type="NCBI Taxonomy" id="2951"/>
    <lineage>
        <taxon>Eukaryota</taxon>
        <taxon>Sar</taxon>
        <taxon>Alveolata</taxon>
        <taxon>Dinophyceae</taxon>
        <taxon>Suessiales</taxon>
        <taxon>Symbiodiniaceae</taxon>
        <taxon>Symbiodinium</taxon>
    </lineage>
</organism>
<gene>
    <name evidence="2" type="ORF">AK812_SmicGene45333</name>
</gene>
<feature type="compositionally biased region" description="Basic and acidic residues" evidence="1">
    <location>
        <begin position="234"/>
        <end position="256"/>
    </location>
</feature>
<keyword evidence="3" id="KW-1185">Reference proteome</keyword>